<dbReference type="CDD" id="cd00130">
    <property type="entry name" value="PAS"/>
    <property type="match status" value="2"/>
</dbReference>
<dbReference type="PANTHER" id="PTHR43065">
    <property type="entry name" value="SENSOR HISTIDINE KINASE"/>
    <property type="match status" value="1"/>
</dbReference>
<dbReference type="GO" id="GO:0004673">
    <property type="term" value="F:protein histidine kinase activity"/>
    <property type="evidence" value="ECO:0007669"/>
    <property type="project" value="UniProtKB-EC"/>
</dbReference>
<dbReference type="InterPro" id="IPR004358">
    <property type="entry name" value="Sig_transdc_His_kin-like_C"/>
</dbReference>
<dbReference type="Pfam" id="PF08448">
    <property type="entry name" value="PAS_4"/>
    <property type="match status" value="1"/>
</dbReference>
<gene>
    <name evidence="12" type="ORF">J2X07_003256</name>
</gene>
<protein>
    <recommendedName>
        <fullName evidence="2">histidine kinase</fullName>
        <ecNumber evidence="2">2.7.13.3</ecNumber>
    </recommendedName>
</protein>
<keyword evidence="4 12" id="KW-0808">Transferase</keyword>
<dbReference type="Gene3D" id="3.30.565.10">
    <property type="entry name" value="Histidine kinase-like ATPase, C-terminal domain"/>
    <property type="match status" value="1"/>
</dbReference>
<keyword evidence="5" id="KW-0547">Nucleotide-binding</keyword>
<comment type="caution">
    <text evidence="12">The sequence shown here is derived from an EMBL/GenBank/DDBJ whole genome shotgun (WGS) entry which is preliminary data.</text>
</comment>
<keyword evidence="6 12" id="KW-0418">Kinase</keyword>
<organism evidence="12 13">
    <name type="scientific">Fictibacillus barbaricus</name>
    <dbReference type="NCBI Taxonomy" id="182136"/>
    <lineage>
        <taxon>Bacteria</taxon>
        <taxon>Bacillati</taxon>
        <taxon>Bacillota</taxon>
        <taxon>Bacilli</taxon>
        <taxon>Bacillales</taxon>
        <taxon>Fictibacillaceae</taxon>
        <taxon>Fictibacillus</taxon>
    </lineage>
</organism>
<dbReference type="Gene3D" id="3.30.450.20">
    <property type="entry name" value="PAS domain"/>
    <property type="match status" value="3"/>
</dbReference>
<dbReference type="InterPro" id="IPR003661">
    <property type="entry name" value="HisK_dim/P_dom"/>
</dbReference>
<dbReference type="SMART" id="SM00388">
    <property type="entry name" value="HisKA"/>
    <property type="match status" value="1"/>
</dbReference>
<feature type="domain" description="PAC" evidence="11">
    <location>
        <begin position="212"/>
        <end position="268"/>
    </location>
</feature>
<evidence type="ECO:0000256" key="8">
    <source>
        <dbReference type="ARBA" id="ARBA00023012"/>
    </source>
</evidence>
<dbReference type="Proteomes" id="UP001258181">
    <property type="component" value="Unassembled WGS sequence"/>
</dbReference>
<name>A0ABU1U447_9BACL</name>
<dbReference type="SMART" id="SM00091">
    <property type="entry name" value="PAS"/>
    <property type="match status" value="3"/>
</dbReference>
<comment type="catalytic activity">
    <reaction evidence="1">
        <text>ATP + protein L-histidine = ADP + protein N-phospho-L-histidine.</text>
        <dbReference type="EC" id="2.7.13.3"/>
    </reaction>
</comment>
<dbReference type="Pfam" id="PF02518">
    <property type="entry name" value="HATPase_c"/>
    <property type="match status" value="1"/>
</dbReference>
<dbReference type="SUPFAM" id="SSF55785">
    <property type="entry name" value="PYP-like sensor domain (PAS domain)"/>
    <property type="match status" value="3"/>
</dbReference>
<dbReference type="SUPFAM" id="SSF55874">
    <property type="entry name" value="ATPase domain of HSP90 chaperone/DNA topoisomerase II/histidine kinase"/>
    <property type="match status" value="1"/>
</dbReference>
<proteinExistence type="predicted"/>
<feature type="domain" description="PAC" evidence="11">
    <location>
        <begin position="91"/>
        <end position="144"/>
    </location>
</feature>
<evidence type="ECO:0000256" key="5">
    <source>
        <dbReference type="ARBA" id="ARBA00022741"/>
    </source>
</evidence>
<evidence type="ECO:0000259" key="9">
    <source>
        <dbReference type="PROSITE" id="PS50109"/>
    </source>
</evidence>
<evidence type="ECO:0000256" key="7">
    <source>
        <dbReference type="ARBA" id="ARBA00022840"/>
    </source>
</evidence>
<dbReference type="PROSITE" id="PS50109">
    <property type="entry name" value="HIS_KIN"/>
    <property type="match status" value="1"/>
</dbReference>
<evidence type="ECO:0000256" key="2">
    <source>
        <dbReference type="ARBA" id="ARBA00012438"/>
    </source>
</evidence>
<dbReference type="EMBL" id="JAVDWA010000006">
    <property type="protein sequence ID" value="MDR7074261.1"/>
    <property type="molecule type" value="Genomic_DNA"/>
</dbReference>
<keyword evidence="13" id="KW-1185">Reference proteome</keyword>
<feature type="domain" description="PAC" evidence="11">
    <location>
        <begin position="340"/>
        <end position="392"/>
    </location>
</feature>
<dbReference type="InterPro" id="IPR035965">
    <property type="entry name" value="PAS-like_dom_sf"/>
</dbReference>
<dbReference type="InterPro" id="IPR003594">
    <property type="entry name" value="HATPase_dom"/>
</dbReference>
<dbReference type="InterPro" id="IPR000700">
    <property type="entry name" value="PAS-assoc_C"/>
</dbReference>
<dbReference type="EC" id="2.7.13.3" evidence="2"/>
<keyword evidence="7" id="KW-0067">ATP-binding</keyword>
<evidence type="ECO:0000259" key="11">
    <source>
        <dbReference type="PROSITE" id="PS50113"/>
    </source>
</evidence>
<dbReference type="PANTHER" id="PTHR43065:SF34">
    <property type="entry name" value="SPORULATION KINASE A"/>
    <property type="match status" value="1"/>
</dbReference>
<evidence type="ECO:0000313" key="12">
    <source>
        <dbReference type="EMBL" id="MDR7074261.1"/>
    </source>
</evidence>
<dbReference type="SUPFAM" id="SSF47384">
    <property type="entry name" value="Homodimeric domain of signal transducing histidine kinase"/>
    <property type="match status" value="1"/>
</dbReference>
<accession>A0ABU1U447</accession>
<dbReference type="InterPro" id="IPR036890">
    <property type="entry name" value="HATPase_C_sf"/>
</dbReference>
<feature type="domain" description="PAS" evidence="10">
    <location>
        <begin position="11"/>
        <end position="56"/>
    </location>
</feature>
<dbReference type="CDD" id="cd00082">
    <property type="entry name" value="HisKA"/>
    <property type="match status" value="1"/>
</dbReference>
<dbReference type="InterPro" id="IPR005467">
    <property type="entry name" value="His_kinase_dom"/>
</dbReference>
<dbReference type="SMART" id="SM00387">
    <property type="entry name" value="HATPase_c"/>
    <property type="match status" value="1"/>
</dbReference>
<dbReference type="PROSITE" id="PS50113">
    <property type="entry name" value="PAC"/>
    <property type="match status" value="3"/>
</dbReference>
<evidence type="ECO:0000256" key="1">
    <source>
        <dbReference type="ARBA" id="ARBA00000085"/>
    </source>
</evidence>
<evidence type="ECO:0000259" key="10">
    <source>
        <dbReference type="PROSITE" id="PS50112"/>
    </source>
</evidence>
<evidence type="ECO:0000256" key="4">
    <source>
        <dbReference type="ARBA" id="ARBA00022679"/>
    </source>
</evidence>
<dbReference type="InterPro" id="IPR013655">
    <property type="entry name" value="PAS_fold_3"/>
</dbReference>
<dbReference type="InterPro" id="IPR000014">
    <property type="entry name" value="PAS"/>
</dbReference>
<dbReference type="Pfam" id="PF13188">
    <property type="entry name" value="PAS_8"/>
    <property type="match status" value="1"/>
</dbReference>
<dbReference type="InterPro" id="IPR036097">
    <property type="entry name" value="HisK_dim/P_sf"/>
</dbReference>
<reference evidence="12 13" key="1">
    <citation type="submission" date="2023-07" db="EMBL/GenBank/DDBJ databases">
        <title>Sorghum-associated microbial communities from plants grown in Nebraska, USA.</title>
        <authorList>
            <person name="Schachtman D."/>
        </authorList>
    </citation>
    <scope>NUCLEOTIDE SEQUENCE [LARGE SCALE GENOMIC DNA]</scope>
    <source>
        <strain evidence="12 13">BE211</strain>
    </source>
</reference>
<dbReference type="NCBIfam" id="TIGR00229">
    <property type="entry name" value="sensory_box"/>
    <property type="match status" value="3"/>
</dbReference>
<dbReference type="Gene3D" id="1.10.287.130">
    <property type="match status" value="1"/>
</dbReference>
<dbReference type="PRINTS" id="PR00344">
    <property type="entry name" value="BCTRLSENSOR"/>
</dbReference>
<evidence type="ECO:0000256" key="6">
    <source>
        <dbReference type="ARBA" id="ARBA00022777"/>
    </source>
</evidence>
<dbReference type="SMART" id="SM00086">
    <property type="entry name" value="PAC"/>
    <property type="match status" value="3"/>
</dbReference>
<feature type="domain" description="Histidine kinase" evidence="9">
    <location>
        <begin position="405"/>
        <end position="608"/>
    </location>
</feature>
<dbReference type="PROSITE" id="PS50112">
    <property type="entry name" value="PAS"/>
    <property type="match status" value="1"/>
</dbReference>
<evidence type="ECO:0000256" key="3">
    <source>
        <dbReference type="ARBA" id="ARBA00022553"/>
    </source>
</evidence>
<keyword evidence="8" id="KW-0902">Two-component regulatory system</keyword>
<keyword evidence="3" id="KW-0597">Phosphoprotein</keyword>
<dbReference type="InterPro" id="IPR001610">
    <property type="entry name" value="PAC"/>
</dbReference>
<dbReference type="InterPro" id="IPR013656">
    <property type="entry name" value="PAS_4"/>
</dbReference>
<dbReference type="RefSeq" id="WP_310260898.1">
    <property type="nucleotide sequence ID" value="NZ_JAVDWA010000006.1"/>
</dbReference>
<dbReference type="Pfam" id="PF00512">
    <property type="entry name" value="HisKA"/>
    <property type="match status" value="1"/>
</dbReference>
<dbReference type="Pfam" id="PF08447">
    <property type="entry name" value="PAS_3"/>
    <property type="match status" value="1"/>
</dbReference>
<sequence length="610" mass="69964">MRESSFEVKRNKEIMDTLYEAVSSGIIVLDCSNRILLANQKACSILGLSKSDMEGRFLHDMPYKMIDQNKRELSFPELPSQLTLSNGIEVNEYELGLISELLNELRWIVISTKRILDNENKLDKVVLTFVDITKRKETEQALSLSEERFRSLVDSMDDTVFTLDKNLVHTGIYGKWLKKHNITPAYFLGKDIYEVFGEEISKGFEKVCEQVLKGQSQLYEWSNIRGGERLYYQDILSPIRNDQGLVEGIVGVSRDITKTKRMEIGLQESEERFRQFAEHAKDVFWMEDYKTRNLIYVSKAYEKIWDLEGDAPFTSVFSEVHSEDWDLVQTFIKSIGFGEPVIEYRIQNNNKKIRWIRTRVFPITNDEGAIYRIAGITEDITDLKEKEELLRKSDKLTVVGELAAGIAHEIRNPLTSIKGFVQLMKPDMDELHSEIILSEMDRIESIITEFLVLAKPHQDTVFQHRNVNDFIKQTITLLDSEANLNNVQFKTNLRKVPDILCEGNQIKQVIINVIKNAIEAMLYGGNITVETGVHDEGYVYIKVIDQGVGIGEDRLARLGEPFYSNKEKGIGLGLMVSLKIVENHHGNITFESKLDYGTTVTLLLPTKLLP</sequence>
<evidence type="ECO:0000313" key="13">
    <source>
        <dbReference type="Proteomes" id="UP001258181"/>
    </source>
</evidence>